<keyword evidence="2" id="KW-1185">Reference proteome</keyword>
<sequence>MFLELLMLLISLSFGQAFCPDKWTLRYAIAGHYRQEDIVTNIAVSNFFKSLHMAEPGYSVLDTFYCPPPIKCPEGYYLIKESSGFFDLFNISCPQTPKPSITFTMMFDEQINSLGGHTHPPRHRKFFSRIDKLYTNKLTLIEDLRSEQITHEMNRFPPLPEVPTSRIPPIIIQNE</sequence>
<accession>A0ACC2TKZ6</accession>
<comment type="caution">
    <text evidence="1">The sequence shown here is derived from an EMBL/GenBank/DDBJ whole genome shotgun (WGS) entry which is preliminary data.</text>
</comment>
<evidence type="ECO:0000313" key="1">
    <source>
        <dbReference type="EMBL" id="KAJ9075041.1"/>
    </source>
</evidence>
<dbReference type="Proteomes" id="UP001165960">
    <property type="component" value="Unassembled WGS sequence"/>
</dbReference>
<organism evidence="1 2">
    <name type="scientific">Entomophthora muscae</name>
    <dbReference type="NCBI Taxonomy" id="34485"/>
    <lineage>
        <taxon>Eukaryota</taxon>
        <taxon>Fungi</taxon>
        <taxon>Fungi incertae sedis</taxon>
        <taxon>Zoopagomycota</taxon>
        <taxon>Entomophthoromycotina</taxon>
        <taxon>Entomophthoromycetes</taxon>
        <taxon>Entomophthorales</taxon>
        <taxon>Entomophthoraceae</taxon>
        <taxon>Entomophthora</taxon>
    </lineage>
</organism>
<protein>
    <submittedName>
        <fullName evidence="1">Uncharacterized protein</fullName>
    </submittedName>
</protein>
<reference evidence="1" key="1">
    <citation type="submission" date="2022-04" db="EMBL/GenBank/DDBJ databases">
        <title>Genome of the entomopathogenic fungus Entomophthora muscae.</title>
        <authorList>
            <person name="Elya C."/>
            <person name="Lovett B.R."/>
            <person name="Lee E."/>
            <person name="Macias A.M."/>
            <person name="Hajek A.E."/>
            <person name="De Bivort B.L."/>
            <person name="Kasson M.T."/>
            <person name="De Fine Licht H.H."/>
            <person name="Stajich J.E."/>
        </authorList>
    </citation>
    <scope>NUCLEOTIDE SEQUENCE</scope>
    <source>
        <strain evidence="1">Berkeley</strain>
    </source>
</reference>
<name>A0ACC2TKZ6_9FUNG</name>
<evidence type="ECO:0000313" key="2">
    <source>
        <dbReference type="Proteomes" id="UP001165960"/>
    </source>
</evidence>
<proteinExistence type="predicted"/>
<gene>
    <name evidence="1" type="ORF">DSO57_1000325</name>
</gene>
<dbReference type="EMBL" id="QTSX02002841">
    <property type="protein sequence ID" value="KAJ9075041.1"/>
    <property type="molecule type" value="Genomic_DNA"/>
</dbReference>